<gene>
    <name evidence="1" type="ORF">EV132_114167</name>
</gene>
<protein>
    <submittedName>
        <fullName evidence="1">Uncharacterized protein</fullName>
    </submittedName>
</protein>
<proteinExistence type="predicted"/>
<dbReference type="EMBL" id="SMBH01000014">
    <property type="protein sequence ID" value="TCU12966.1"/>
    <property type="molecule type" value="Genomic_DNA"/>
</dbReference>
<sequence>MITDPTANCGPFPHIDPKTMTKIVAQRPLERSLYLMAGRDPDVAAGGRGALMHCLDKGAAIKHAEVDPFCSDCRKLLFKTPLELSRSDCWRPAVWGCGL</sequence>
<accession>A0A4R3Q534</accession>
<evidence type="ECO:0000313" key="1">
    <source>
        <dbReference type="EMBL" id="TCU12966.1"/>
    </source>
</evidence>
<organism evidence="1 2">
    <name type="scientific">Rhizobium sullae</name>
    <name type="common">Rhizobium hedysari</name>
    <dbReference type="NCBI Taxonomy" id="50338"/>
    <lineage>
        <taxon>Bacteria</taxon>
        <taxon>Pseudomonadati</taxon>
        <taxon>Pseudomonadota</taxon>
        <taxon>Alphaproteobacteria</taxon>
        <taxon>Hyphomicrobiales</taxon>
        <taxon>Rhizobiaceae</taxon>
        <taxon>Rhizobium/Agrobacterium group</taxon>
        <taxon>Rhizobium</taxon>
    </lineage>
</organism>
<evidence type="ECO:0000313" key="2">
    <source>
        <dbReference type="Proteomes" id="UP000294576"/>
    </source>
</evidence>
<reference evidence="1 2" key="1">
    <citation type="submission" date="2019-03" db="EMBL/GenBank/DDBJ databases">
        <title>Genomic Encyclopedia of Type Strains, Phase IV (KMG-V): Genome sequencing to study the core and pangenomes of soil and plant-associated prokaryotes.</title>
        <authorList>
            <person name="Whitman W."/>
        </authorList>
    </citation>
    <scope>NUCLEOTIDE SEQUENCE [LARGE SCALE GENOMIC DNA]</scope>
    <source>
        <strain evidence="1 2">Hc14</strain>
    </source>
</reference>
<name>A0A4R3Q534_RHISU</name>
<comment type="caution">
    <text evidence="1">The sequence shown here is derived from an EMBL/GenBank/DDBJ whole genome shotgun (WGS) entry which is preliminary data.</text>
</comment>
<dbReference type="AlphaFoldDB" id="A0A4R3Q534"/>
<dbReference type="Proteomes" id="UP000294576">
    <property type="component" value="Unassembled WGS sequence"/>
</dbReference>